<dbReference type="InterPro" id="IPR013083">
    <property type="entry name" value="Znf_RING/FYVE/PHD"/>
</dbReference>
<gene>
    <name evidence="17" type="ORF">STAS_25850</name>
</gene>
<comment type="pathway">
    <text evidence="3">Protein modification; protein ubiquitination.</text>
</comment>
<keyword evidence="12" id="KW-0472">Membrane</keyword>
<accession>A0A5A7QTK9</accession>
<dbReference type="EC" id="2.3.2.27" evidence="4"/>
<evidence type="ECO:0000256" key="14">
    <source>
        <dbReference type="PROSITE-ProRule" id="PRU00175"/>
    </source>
</evidence>
<dbReference type="EMBL" id="BKCP01008292">
    <property type="protein sequence ID" value="GER48673.1"/>
    <property type="molecule type" value="Genomic_DNA"/>
</dbReference>
<evidence type="ECO:0000256" key="6">
    <source>
        <dbReference type="ARBA" id="ARBA00022692"/>
    </source>
</evidence>
<evidence type="ECO:0000256" key="10">
    <source>
        <dbReference type="ARBA" id="ARBA00022833"/>
    </source>
</evidence>
<feature type="signal peptide" evidence="15">
    <location>
        <begin position="1"/>
        <end position="21"/>
    </location>
</feature>
<keyword evidence="18" id="KW-1185">Reference proteome</keyword>
<dbReference type="PANTHER" id="PTHR46279">
    <property type="entry name" value="RING/U-BOX SUPERFAMILY PROTEIN"/>
    <property type="match status" value="1"/>
</dbReference>
<evidence type="ECO:0000256" key="7">
    <source>
        <dbReference type="ARBA" id="ARBA00022723"/>
    </source>
</evidence>
<evidence type="ECO:0000256" key="9">
    <source>
        <dbReference type="ARBA" id="ARBA00022786"/>
    </source>
</evidence>
<comment type="similarity">
    <text evidence="13">Belongs to the RING-type zinc finger family. ATL subfamily.</text>
</comment>
<feature type="domain" description="RING-type" evidence="16">
    <location>
        <begin position="256"/>
        <end position="298"/>
    </location>
</feature>
<dbReference type="SMART" id="SM00184">
    <property type="entry name" value="RING"/>
    <property type="match status" value="1"/>
</dbReference>
<evidence type="ECO:0000256" key="4">
    <source>
        <dbReference type="ARBA" id="ARBA00012483"/>
    </source>
</evidence>
<evidence type="ECO:0000256" key="12">
    <source>
        <dbReference type="ARBA" id="ARBA00023136"/>
    </source>
</evidence>
<keyword evidence="9" id="KW-0833">Ubl conjugation pathway</keyword>
<evidence type="ECO:0000259" key="16">
    <source>
        <dbReference type="PROSITE" id="PS50089"/>
    </source>
</evidence>
<name>A0A5A7QTK9_STRAF</name>
<protein>
    <recommendedName>
        <fullName evidence="4">RING-type E3 ubiquitin transferase</fullName>
        <ecNumber evidence="4">2.3.2.27</ecNumber>
    </recommendedName>
</protein>
<dbReference type="PANTHER" id="PTHR46279:SF2">
    <property type="entry name" value="RING-H2 FINGER PROTEIN ATL21A-RELATED"/>
    <property type="match status" value="1"/>
</dbReference>
<dbReference type="GO" id="GO:0016020">
    <property type="term" value="C:membrane"/>
    <property type="evidence" value="ECO:0007669"/>
    <property type="project" value="UniProtKB-SubCell"/>
</dbReference>
<evidence type="ECO:0000256" key="5">
    <source>
        <dbReference type="ARBA" id="ARBA00022679"/>
    </source>
</evidence>
<dbReference type="Gene3D" id="3.30.40.10">
    <property type="entry name" value="Zinc/RING finger domain, C3HC4 (zinc finger)"/>
    <property type="match status" value="1"/>
</dbReference>
<comment type="caution">
    <text evidence="17">The sequence shown here is derived from an EMBL/GenBank/DDBJ whole genome shotgun (WGS) entry which is preliminary data.</text>
</comment>
<keyword evidence="15" id="KW-0732">Signal</keyword>
<evidence type="ECO:0000256" key="3">
    <source>
        <dbReference type="ARBA" id="ARBA00004906"/>
    </source>
</evidence>
<keyword evidence="11" id="KW-1133">Transmembrane helix</keyword>
<dbReference type="InterPro" id="IPR046948">
    <property type="entry name" value="ATL20-22-like"/>
</dbReference>
<dbReference type="InterPro" id="IPR001841">
    <property type="entry name" value="Znf_RING"/>
</dbReference>
<keyword evidence="6" id="KW-0812">Transmembrane</keyword>
<feature type="non-terminal residue" evidence="17">
    <location>
        <position position="374"/>
    </location>
</feature>
<evidence type="ECO:0000313" key="18">
    <source>
        <dbReference type="Proteomes" id="UP000325081"/>
    </source>
</evidence>
<evidence type="ECO:0000256" key="8">
    <source>
        <dbReference type="ARBA" id="ARBA00022771"/>
    </source>
</evidence>
<reference evidence="18" key="1">
    <citation type="journal article" date="2019" name="Curr. Biol.">
        <title>Genome Sequence of Striga asiatica Provides Insight into the Evolution of Plant Parasitism.</title>
        <authorList>
            <person name="Yoshida S."/>
            <person name="Kim S."/>
            <person name="Wafula E.K."/>
            <person name="Tanskanen J."/>
            <person name="Kim Y.M."/>
            <person name="Honaas L."/>
            <person name="Yang Z."/>
            <person name="Spallek T."/>
            <person name="Conn C.E."/>
            <person name="Ichihashi Y."/>
            <person name="Cheong K."/>
            <person name="Cui S."/>
            <person name="Der J.P."/>
            <person name="Gundlach H."/>
            <person name="Jiao Y."/>
            <person name="Hori C."/>
            <person name="Ishida J.K."/>
            <person name="Kasahara H."/>
            <person name="Kiba T."/>
            <person name="Kim M.S."/>
            <person name="Koo N."/>
            <person name="Laohavisit A."/>
            <person name="Lee Y.H."/>
            <person name="Lumba S."/>
            <person name="McCourt P."/>
            <person name="Mortimer J.C."/>
            <person name="Mutuku J.M."/>
            <person name="Nomura T."/>
            <person name="Sasaki-Sekimoto Y."/>
            <person name="Seto Y."/>
            <person name="Wang Y."/>
            <person name="Wakatake T."/>
            <person name="Sakakibara H."/>
            <person name="Demura T."/>
            <person name="Yamaguchi S."/>
            <person name="Yoneyama K."/>
            <person name="Manabe R.I."/>
            <person name="Nelson D.C."/>
            <person name="Schulman A.H."/>
            <person name="Timko M.P."/>
            <person name="dePamphilis C.W."/>
            <person name="Choi D."/>
            <person name="Shirasu K."/>
        </authorList>
    </citation>
    <scope>NUCLEOTIDE SEQUENCE [LARGE SCALE GENOMIC DNA]</scope>
    <source>
        <strain evidence="18">cv. UVA1</strain>
    </source>
</reference>
<feature type="chain" id="PRO_5022779656" description="RING-type E3 ubiquitin transferase" evidence="15">
    <location>
        <begin position="22"/>
        <end position="374"/>
    </location>
</feature>
<proteinExistence type="inferred from homology"/>
<dbReference type="Pfam" id="PF13639">
    <property type="entry name" value="zf-RING_2"/>
    <property type="match status" value="1"/>
</dbReference>
<comment type="subcellular location">
    <subcellularLocation>
        <location evidence="2">Membrane</location>
        <topology evidence="2">Single-pass membrane protein</topology>
    </subcellularLocation>
</comment>
<evidence type="ECO:0000256" key="1">
    <source>
        <dbReference type="ARBA" id="ARBA00000900"/>
    </source>
</evidence>
<keyword evidence="8 14" id="KW-0863">Zinc-finger</keyword>
<keyword evidence="7" id="KW-0479">Metal-binding</keyword>
<evidence type="ECO:0000256" key="2">
    <source>
        <dbReference type="ARBA" id="ARBA00004167"/>
    </source>
</evidence>
<dbReference type="GO" id="GO:0008270">
    <property type="term" value="F:zinc ion binding"/>
    <property type="evidence" value="ECO:0007669"/>
    <property type="project" value="UniProtKB-KW"/>
</dbReference>
<evidence type="ECO:0000313" key="17">
    <source>
        <dbReference type="EMBL" id="GER48673.1"/>
    </source>
</evidence>
<evidence type="ECO:0000256" key="11">
    <source>
        <dbReference type="ARBA" id="ARBA00022989"/>
    </source>
</evidence>
<dbReference type="Proteomes" id="UP000325081">
    <property type="component" value="Unassembled WGS sequence"/>
</dbReference>
<keyword evidence="10" id="KW-0862">Zinc</keyword>
<dbReference type="OrthoDB" id="8062037at2759"/>
<dbReference type="AlphaFoldDB" id="A0A5A7QTK9"/>
<sequence>MGALKTILFTLLLFQATKVHAQKNDCQSRLCGHKPLLSTVPFSVTGNKSSMAVLNLQNSGDFFVRHINYLSQEIQLYDPDNCLPKCFLSLNLSSTPFTAEYSEDYTFISCPHKLTAPTSFTTIDCLSNSTVSVVAALATDAARHLNTCSYSRVIRFFVFLSWNSCLSGFDIVHKQRQLTGFENFQNNRTIHSHTERGIRHVQYRYSRKQGCSAYGRHTNATSASSKRAGRVHHKVIREMVVVGESQRLPGPNSATCPICLVEYHPKDKLRCMPRCNHCFHSDCVDEWLRLNESCPLCRRSRFSFAFSTSCIPSAATLRLYTRPFRQSHCPPIQQSHRNQTLDFLWHFPTLVSVRTHTMAVAAATSFSKHPKADG</sequence>
<organism evidence="17 18">
    <name type="scientific">Striga asiatica</name>
    <name type="common">Asiatic witchweed</name>
    <name type="synonym">Buchnera asiatica</name>
    <dbReference type="NCBI Taxonomy" id="4170"/>
    <lineage>
        <taxon>Eukaryota</taxon>
        <taxon>Viridiplantae</taxon>
        <taxon>Streptophyta</taxon>
        <taxon>Embryophyta</taxon>
        <taxon>Tracheophyta</taxon>
        <taxon>Spermatophyta</taxon>
        <taxon>Magnoliopsida</taxon>
        <taxon>eudicotyledons</taxon>
        <taxon>Gunneridae</taxon>
        <taxon>Pentapetalae</taxon>
        <taxon>asterids</taxon>
        <taxon>lamiids</taxon>
        <taxon>Lamiales</taxon>
        <taxon>Orobanchaceae</taxon>
        <taxon>Buchnereae</taxon>
        <taxon>Striga</taxon>
    </lineage>
</organism>
<dbReference type="SUPFAM" id="SSF57850">
    <property type="entry name" value="RING/U-box"/>
    <property type="match status" value="1"/>
</dbReference>
<dbReference type="CDD" id="cd16461">
    <property type="entry name" value="RING-H2_EL5-like"/>
    <property type="match status" value="1"/>
</dbReference>
<dbReference type="GO" id="GO:0061630">
    <property type="term" value="F:ubiquitin protein ligase activity"/>
    <property type="evidence" value="ECO:0007669"/>
    <property type="project" value="UniProtKB-EC"/>
</dbReference>
<evidence type="ECO:0000256" key="13">
    <source>
        <dbReference type="ARBA" id="ARBA00024209"/>
    </source>
</evidence>
<keyword evidence="5" id="KW-0808">Transferase</keyword>
<dbReference type="PROSITE" id="PS50089">
    <property type="entry name" value="ZF_RING_2"/>
    <property type="match status" value="1"/>
</dbReference>
<comment type="catalytic activity">
    <reaction evidence="1">
        <text>S-ubiquitinyl-[E2 ubiquitin-conjugating enzyme]-L-cysteine + [acceptor protein]-L-lysine = [E2 ubiquitin-conjugating enzyme]-L-cysteine + N(6)-ubiquitinyl-[acceptor protein]-L-lysine.</text>
        <dbReference type="EC" id="2.3.2.27"/>
    </reaction>
</comment>
<evidence type="ECO:0000256" key="15">
    <source>
        <dbReference type="SAM" id="SignalP"/>
    </source>
</evidence>